<dbReference type="EMBL" id="JADYXP020000003">
    <property type="protein sequence ID" value="KAL0127527.1"/>
    <property type="molecule type" value="Genomic_DNA"/>
</dbReference>
<keyword evidence="6" id="KW-0325">Glycoprotein</keyword>
<dbReference type="InterPro" id="IPR000073">
    <property type="entry name" value="AB_hydrolase_1"/>
</dbReference>
<evidence type="ECO:0000256" key="6">
    <source>
        <dbReference type="ARBA" id="ARBA00023180"/>
    </source>
</evidence>
<dbReference type="GO" id="GO:0016042">
    <property type="term" value="P:lipid catabolic process"/>
    <property type="evidence" value="ECO:0007669"/>
    <property type="project" value="UniProtKB-KW"/>
</dbReference>
<gene>
    <name evidence="8" type="ORF">PUN28_003064</name>
</gene>
<proteinExistence type="inferred from homology"/>
<accession>A0AAW2GLZ3</accession>
<keyword evidence="3" id="KW-0378">Hydrolase</keyword>
<comment type="similarity">
    <text evidence="1">Belongs to the AB hydrolase superfamily. Lipase family.</text>
</comment>
<evidence type="ECO:0000313" key="8">
    <source>
        <dbReference type="EMBL" id="KAL0127527.1"/>
    </source>
</evidence>
<dbReference type="FunFam" id="3.40.50.1820:FF:000057">
    <property type="entry name" value="Lipase"/>
    <property type="match status" value="1"/>
</dbReference>
<evidence type="ECO:0000256" key="1">
    <source>
        <dbReference type="ARBA" id="ARBA00010701"/>
    </source>
</evidence>
<organism evidence="8 9">
    <name type="scientific">Cardiocondyla obscurior</name>
    <dbReference type="NCBI Taxonomy" id="286306"/>
    <lineage>
        <taxon>Eukaryota</taxon>
        <taxon>Metazoa</taxon>
        <taxon>Ecdysozoa</taxon>
        <taxon>Arthropoda</taxon>
        <taxon>Hexapoda</taxon>
        <taxon>Insecta</taxon>
        <taxon>Pterygota</taxon>
        <taxon>Neoptera</taxon>
        <taxon>Endopterygota</taxon>
        <taxon>Hymenoptera</taxon>
        <taxon>Apocrita</taxon>
        <taxon>Aculeata</taxon>
        <taxon>Formicoidea</taxon>
        <taxon>Formicidae</taxon>
        <taxon>Myrmicinae</taxon>
        <taxon>Cardiocondyla</taxon>
    </lineage>
</organism>
<dbReference type="Pfam" id="PF00561">
    <property type="entry name" value="Abhydrolase_1"/>
    <property type="match status" value="1"/>
</dbReference>
<keyword evidence="9" id="KW-1185">Reference proteome</keyword>
<dbReference type="AlphaFoldDB" id="A0AAW2GLZ3"/>
<evidence type="ECO:0000256" key="5">
    <source>
        <dbReference type="ARBA" id="ARBA00023098"/>
    </source>
</evidence>
<keyword evidence="4" id="KW-0442">Lipid degradation</keyword>
<name>A0AAW2GLZ3_9HYME</name>
<keyword evidence="2" id="KW-0732">Signal</keyword>
<evidence type="ECO:0000256" key="4">
    <source>
        <dbReference type="ARBA" id="ARBA00022963"/>
    </source>
</evidence>
<evidence type="ECO:0000256" key="3">
    <source>
        <dbReference type="ARBA" id="ARBA00022801"/>
    </source>
</evidence>
<evidence type="ECO:0000313" key="9">
    <source>
        <dbReference type="Proteomes" id="UP001430953"/>
    </source>
</evidence>
<dbReference type="Gene3D" id="3.40.50.1820">
    <property type="entry name" value="alpha/beta hydrolase"/>
    <property type="match status" value="2"/>
</dbReference>
<sequence>MIRKAGYPAEAHGIETEDGYLLTLHRIPGNKNQPPVLLQHGLLGSSADWIIPGKDKSLALILADQGYDVWLGNIRGNTYSRAHVSLSPSDSKFWNFSYHEMGVYDLPAMISYITNKTSQQLYTYIGHSMGTTASYIMATERPEIARMVRMIISLAPAAFLEHMKSPLRYFANIANEYQTLLPIILSHDPAGASTKTLVHFSQNIKSGNFCPYDYGYEKNQLIYNATKPPNYNLTTITIPIALFYGDNDWLVNSLDVKRLYRSLSNVFLYRVSLPNFNHLDFIWGKDAYKFVYKEVLKIMKKIRESIR</sequence>
<protein>
    <recommendedName>
        <fullName evidence="7">AB hydrolase-1 domain-containing protein</fullName>
    </recommendedName>
</protein>
<comment type="caution">
    <text evidence="8">The sequence shown here is derived from an EMBL/GenBank/DDBJ whole genome shotgun (WGS) entry which is preliminary data.</text>
</comment>
<dbReference type="PANTHER" id="PTHR11005">
    <property type="entry name" value="LYSOSOMAL ACID LIPASE-RELATED"/>
    <property type="match status" value="1"/>
</dbReference>
<evidence type="ECO:0000259" key="7">
    <source>
        <dbReference type="Pfam" id="PF00561"/>
    </source>
</evidence>
<feature type="domain" description="AB hydrolase-1" evidence="7">
    <location>
        <begin position="34"/>
        <end position="284"/>
    </location>
</feature>
<dbReference type="Proteomes" id="UP001430953">
    <property type="component" value="Unassembled WGS sequence"/>
</dbReference>
<dbReference type="InterPro" id="IPR029058">
    <property type="entry name" value="AB_hydrolase_fold"/>
</dbReference>
<keyword evidence="5" id="KW-0443">Lipid metabolism</keyword>
<reference evidence="8 9" key="1">
    <citation type="submission" date="2023-03" db="EMBL/GenBank/DDBJ databases">
        <title>High recombination rates correlate with genetic variation in Cardiocondyla obscurior ants.</title>
        <authorList>
            <person name="Errbii M."/>
        </authorList>
    </citation>
    <scope>NUCLEOTIDE SEQUENCE [LARGE SCALE GENOMIC DNA]</scope>
    <source>
        <strain evidence="8">Alpha-2009</strain>
        <tissue evidence="8">Whole body</tissue>
    </source>
</reference>
<evidence type="ECO:0000256" key="2">
    <source>
        <dbReference type="ARBA" id="ARBA00022729"/>
    </source>
</evidence>
<dbReference type="SUPFAM" id="SSF53474">
    <property type="entry name" value="alpha/beta-Hydrolases"/>
    <property type="match status" value="1"/>
</dbReference>
<dbReference type="GO" id="GO:0016787">
    <property type="term" value="F:hydrolase activity"/>
    <property type="evidence" value="ECO:0007669"/>
    <property type="project" value="UniProtKB-KW"/>
</dbReference>